<evidence type="ECO:0000313" key="13">
    <source>
        <dbReference type="Proteomes" id="UP000259762"/>
    </source>
</evidence>
<keyword evidence="8 10" id="KW-0648">Protein biosynthesis</keyword>
<dbReference type="InterPro" id="IPR000120">
    <property type="entry name" value="Amidase"/>
</dbReference>
<dbReference type="GO" id="GO:0006412">
    <property type="term" value="P:translation"/>
    <property type="evidence" value="ECO:0007669"/>
    <property type="project" value="UniProtKB-UniRule"/>
</dbReference>
<dbReference type="PANTHER" id="PTHR11895:SF151">
    <property type="entry name" value="GLUTAMYL-TRNA(GLN) AMIDOTRANSFERASE SUBUNIT A"/>
    <property type="match status" value="1"/>
</dbReference>
<sequence>MKYELLKLSILEAHRCLKNKDFSARELTEAYISAVEQDKLNAFVTTTPELALAAADRADDLLQRGEPINPMSGIPVGVKDLFCTKGVRTTACSNILKNFVPTYESTVSQKLWDSGAVMLGKLNMDEFAMGSANTYSCFGPVKNPWKGTGGKDLIPGGSSGGSSAAVAGLLCAGALGSDTGGSVRQPAALCGIVGAKPTYGRCSRWGMIAFASSLDQAGVLARTVEDAAVMLQTVCGYDKKDSTSSQEPVPDFLGHISRDVRGTRIGIPKEYELPKNRGDVVAMWDRNIKHLLDCGAEVVEISLPHTAYALPVYYILVSSEASSNLARYDGIRYGTRVEGKTMDEMYELTRSLNFGEEVKRRMLLGAYTLSSGYYDAYYDKAQRVRRLVIQDFEEAFKKVDYILALTTPVEATGIEEPIDVMDRYFGDVFTVPASLAGLPAISVPSGLSECKLPMALQVIGKHYDECGVFNLAAVIYECTGGVLRHLHGL</sequence>
<dbReference type="Proteomes" id="UP000259762">
    <property type="component" value="Chromosome"/>
</dbReference>
<reference evidence="13" key="1">
    <citation type="submission" date="2018-06" db="EMBL/GenBank/DDBJ databases">
        <title>The Anaplasma ovis genome reveals a high proportion of pseudogenes.</title>
        <authorList>
            <person name="Liu Z."/>
            <person name="Peasley A.M."/>
            <person name="Yang J."/>
            <person name="Li Y."/>
            <person name="Guan G."/>
            <person name="Luo J."/>
            <person name="Yin H."/>
            <person name="Brayton K.A."/>
        </authorList>
    </citation>
    <scope>NUCLEOTIDE SEQUENCE [LARGE SCALE GENOMIC DNA]</scope>
    <source>
        <strain evidence="13">Haibei</strain>
    </source>
</reference>
<dbReference type="RefSeq" id="WP_075139002.1">
    <property type="nucleotide sequence ID" value="NZ_CP015994.1"/>
</dbReference>
<evidence type="ECO:0000256" key="5">
    <source>
        <dbReference type="ARBA" id="ARBA00022598"/>
    </source>
</evidence>
<name>A0A2Z2L9D6_9RICK</name>
<evidence type="ECO:0000256" key="6">
    <source>
        <dbReference type="ARBA" id="ARBA00022741"/>
    </source>
</evidence>
<accession>A0A2Z2L9D6</accession>
<dbReference type="NCBIfam" id="TIGR00132">
    <property type="entry name" value="gatA"/>
    <property type="match status" value="1"/>
</dbReference>
<dbReference type="Pfam" id="PF01425">
    <property type="entry name" value="Amidase"/>
    <property type="match status" value="1"/>
</dbReference>
<dbReference type="GO" id="GO:0050567">
    <property type="term" value="F:glutaminyl-tRNA synthase (glutamine-hydrolyzing) activity"/>
    <property type="evidence" value="ECO:0007669"/>
    <property type="project" value="UniProtKB-UniRule"/>
</dbReference>
<evidence type="ECO:0000256" key="1">
    <source>
        <dbReference type="ARBA" id="ARBA00008069"/>
    </source>
</evidence>
<dbReference type="GO" id="GO:0016740">
    <property type="term" value="F:transferase activity"/>
    <property type="evidence" value="ECO:0007669"/>
    <property type="project" value="UniProtKB-KW"/>
</dbReference>
<evidence type="ECO:0000256" key="4">
    <source>
        <dbReference type="ARBA" id="ARBA00014428"/>
    </source>
</evidence>
<dbReference type="PROSITE" id="PS00571">
    <property type="entry name" value="AMIDASES"/>
    <property type="match status" value="1"/>
</dbReference>
<dbReference type="GO" id="GO:0030956">
    <property type="term" value="C:glutamyl-tRNA(Gln) amidotransferase complex"/>
    <property type="evidence" value="ECO:0007669"/>
    <property type="project" value="InterPro"/>
</dbReference>
<feature type="domain" description="Amidase" evidence="11">
    <location>
        <begin position="26"/>
        <end position="468"/>
    </location>
</feature>
<gene>
    <name evidence="10 12" type="primary">gatA</name>
    <name evidence="12" type="ORF">AOV_02505</name>
</gene>
<evidence type="ECO:0000313" key="12">
    <source>
        <dbReference type="EMBL" id="ASI48209.1"/>
    </source>
</evidence>
<dbReference type="InterPro" id="IPR020556">
    <property type="entry name" value="Amidase_CS"/>
</dbReference>
<proteinExistence type="inferred from homology"/>
<evidence type="ECO:0000256" key="3">
    <source>
        <dbReference type="ARBA" id="ARBA00012739"/>
    </source>
</evidence>
<dbReference type="EMBL" id="CP015994">
    <property type="protein sequence ID" value="ASI48209.1"/>
    <property type="molecule type" value="Genomic_DNA"/>
</dbReference>
<keyword evidence="5 10" id="KW-0436">Ligase</keyword>
<comment type="catalytic activity">
    <reaction evidence="9 10">
        <text>L-glutamyl-tRNA(Gln) + L-glutamine + ATP + H2O = L-glutaminyl-tRNA(Gln) + L-glutamate + ADP + phosphate + H(+)</text>
        <dbReference type="Rhea" id="RHEA:17521"/>
        <dbReference type="Rhea" id="RHEA-COMP:9681"/>
        <dbReference type="Rhea" id="RHEA-COMP:9684"/>
        <dbReference type="ChEBI" id="CHEBI:15377"/>
        <dbReference type="ChEBI" id="CHEBI:15378"/>
        <dbReference type="ChEBI" id="CHEBI:29985"/>
        <dbReference type="ChEBI" id="CHEBI:30616"/>
        <dbReference type="ChEBI" id="CHEBI:43474"/>
        <dbReference type="ChEBI" id="CHEBI:58359"/>
        <dbReference type="ChEBI" id="CHEBI:78520"/>
        <dbReference type="ChEBI" id="CHEBI:78521"/>
        <dbReference type="ChEBI" id="CHEBI:456216"/>
        <dbReference type="EC" id="6.3.5.7"/>
    </reaction>
</comment>
<dbReference type="OrthoDB" id="9811471at2"/>
<feature type="active site" description="Charge relay system" evidence="10">
    <location>
        <position position="79"/>
    </location>
</feature>
<feature type="active site" description="Charge relay system" evidence="10">
    <location>
        <position position="158"/>
    </location>
</feature>
<dbReference type="KEGG" id="aoh:AOV_02505"/>
<evidence type="ECO:0000256" key="2">
    <source>
        <dbReference type="ARBA" id="ARBA00011123"/>
    </source>
</evidence>
<evidence type="ECO:0000256" key="8">
    <source>
        <dbReference type="ARBA" id="ARBA00022917"/>
    </source>
</evidence>
<evidence type="ECO:0000256" key="9">
    <source>
        <dbReference type="ARBA" id="ARBA00047407"/>
    </source>
</evidence>
<dbReference type="HAMAP" id="MF_00120">
    <property type="entry name" value="GatA"/>
    <property type="match status" value="1"/>
</dbReference>
<dbReference type="PANTHER" id="PTHR11895">
    <property type="entry name" value="TRANSAMIDASE"/>
    <property type="match status" value="1"/>
</dbReference>
<dbReference type="SUPFAM" id="SSF75304">
    <property type="entry name" value="Amidase signature (AS) enzymes"/>
    <property type="match status" value="1"/>
</dbReference>
<feature type="active site" description="Acyl-ester intermediate" evidence="10">
    <location>
        <position position="182"/>
    </location>
</feature>
<evidence type="ECO:0000256" key="10">
    <source>
        <dbReference type="HAMAP-Rule" id="MF_00120"/>
    </source>
</evidence>
<protein>
    <recommendedName>
        <fullName evidence="4 10">Glutamyl-tRNA(Gln) amidotransferase subunit A</fullName>
        <shortName evidence="10">Glu-ADT subunit A</shortName>
        <ecNumber evidence="3 10">6.3.5.7</ecNumber>
    </recommendedName>
</protein>
<keyword evidence="7 10" id="KW-0067">ATP-binding</keyword>
<dbReference type="InterPro" id="IPR023631">
    <property type="entry name" value="Amidase_dom"/>
</dbReference>
<evidence type="ECO:0000259" key="11">
    <source>
        <dbReference type="Pfam" id="PF01425"/>
    </source>
</evidence>
<keyword evidence="6 10" id="KW-0547">Nucleotide-binding</keyword>
<comment type="function">
    <text evidence="10">Allows the formation of correctly charged Gln-tRNA(Gln) through the transamidation of misacylated Glu-tRNA(Gln) in organisms which lack glutaminyl-tRNA synthetase. The reaction takes place in the presence of glutamine and ATP through an activated gamma-phospho-Glu-tRNA(Gln).</text>
</comment>
<dbReference type="InterPro" id="IPR004412">
    <property type="entry name" value="GatA"/>
</dbReference>
<dbReference type="GO" id="GO:0005524">
    <property type="term" value="F:ATP binding"/>
    <property type="evidence" value="ECO:0007669"/>
    <property type="project" value="UniProtKB-KW"/>
</dbReference>
<dbReference type="EC" id="6.3.5.7" evidence="3 10"/>
<dbReference type="InterPro" id="IPR036928">
    <property type="entry name" value="AS_sf"/>
</dbReference>
<dbReference type="Gene3D" id="3.90.1300.10">
    <property type="entry name" value="Amidase signature (AS) domain"/>
    <property type="match status" value="1"/>
</dbReference>
<keyword evidence="13" id="KW-1185">Reference proteome</keyword>
<evidence type="ECO:0000256" key="7">
    <source>
        <dbReference type="ARBA" id="ARBA00022840"/>
    </source>
</evidence>
<comment type="similarity">
    <text evidence="1 10">Belongs to the amidase family. GatA subfamily.</text>
</comment>
<reference evidence="12 13" key="2">
    <citation type="journal article" date="2019" name="BMC Genomics">
        <title>The Anaplasma ovis genome reveals a high proportion of pseudogenes.</title>
        <authorList>
            <person name="Liu Z."/>
            <person name="Peasley A.M."/>
            <person name="Yang J."/>
            <person name="Li Y."/>
            <person name="Guan G."/>
            <person name="Luo J."/>
            <person name="Yin H."/>
            <person name="Brayton K.A."/>
        </authorList>
    </citation>
    <scope>NUCLEOTIDE SEQUENCE [LARGE SCALE GENOMIC DNA]</scope>
    <source>
        <strain evidence="12 13">Haibei</strain>
    </source>
</reference>
<dbReference type="AlphaFoldDB" id="A0A2Z2L9D6"/>
<organism evidence="12 13">
    <name type="scientific">Anaplasma ovis str. Haibei</name>
    <dbReference type="NCBI Taxonomy" id="1248439"/>
    <lineage>
        <taxon>Bacteria</taxon>
        <taxon>Pseudomonadati</taxon>
        <taxon>Pseudomonadota</taxon>
        <taxon>Alphaproteobacteria</taxon>
        <taxon>Rickettsiales</taxon>
        <taxon>Anaplasmataceae</taxon>
        <taxon>Anaplasma</taxon>
    </lineage>
</organism>
<keyword evidence="12" id="KW-0808">Transferase</keyword>
<comment type="subunit">
    <text evidence="2 10">Heterotrimer of A, B and C subunits.</text>
</comment>